<proteinExistence type="predicted"/>
<accession>A0A7S0LP36</accession>
<name>A0A7S0LP36_9EUKA</name>
<dbReference type="AlphaFoldDB" id="A0A7S0LP36"/>
<evidence type="ECO:0000256" key="1">
    <source>
        <dbReference type="SAM" id="MobiDB-lite"/>
    </source>
</evidence>
<gene>
    <name evidence="2" type="ORF">CPEL01642_LOCUS20175</name>
</gene>
<organism evidence="2">
    <name type="scientific">Coccolithus braarudii</name>
    <dbReference type="NCBI Taxonomy" id="221442"/>
    <lineage>
        <taxon>Eukaryota</taxon>
        <taxon>Haptista</taxon>
        <taxon>Haptophyta</taxon>
        <taxon>Prymnesiophyceae</taxon>
        <taxon>Coccolithales</taxon>
        <taxon>Coccolithaceae</taxon>
        <taxon>Coccolithus</taxon>
    </lineage>
</organism>
<feature type="region of interest" description="Disordered" evidence="1">
    <location>
        <begin position="120"/>
        <end position="141"/>
    </location>
</feature>
<dbReference type="EMBL" id="HBEY01042183">
    <property type="protein sequence ID" value="CAD8616794.1"/>
    <property type="molecule type" value="Transcribed_RNA"/>
</dbReference>
<feature type="compositionally biased region" description="Low complexity" evidence="1">
    <location>
        <begin position="120"/>
        <end position="130"/>
    </location>
</feature>
<feature type="compositionally biased region" description="Acidic residues" evidence="1">
    <location>
        <begin position="131"/>
        <end position="141"/>
    </location>
</feature>
<protein>
    <submittedName>
        <fullName evidence="2">Uncharacterized protein</fullName>
    </submittedName>
</protein>
<evidence type="ECO:0000313" key="2">
    <source>
        <dbReference type="EMBL" id="CAD8616794.1"/>
    </source>
</evidence>
<sequence>MRFLLTLQPLSLSSEVARSFSGHSLRHLMPTLARALGFSKEDRDELARRAPTPGSHGERRAMSNLYAQEAECGRVLAIVTRLLVRVMDCVSRAGGLQALPPMAGWDLFVADGVGFDTAAADSAGAEASSSESEDDAPAPIS</sequence>
<reference evidence="2" key="1">
    <citation type="submission" date="2021-01" db="EMBL/GenBank/DDBJ databases">
        <authorList>
            <person name="Corre E."/>
            <person name="Pelletier E."/>
            <person name="Niang G."/>
            <person name="Scheremetjew M."/>
            <person name="Finn R."/>
            <person name="Kale V."/>
            <person name="Holt S."/>
            <person name="Cochrane G."/>
            <person name="Meng A."/>
            <person name="Brown T."/>
            <person name="Cohen L."/>
        </authorList>
    </citation>
    <scope>NUCLEOTIDE SEQUENCE</scope>
    <source>
        <strain evidence="2">PLY182g</strain>
    </source>
</reference>